<feature type="transmembrane region" description="Helical" evidence="1">
    <location>
        <begin position="30"/>
        <end position="53"/>
    </location>
</feature>
<keyword evidence="1" id="KW-0812">Transmembrane</keyword>
<gene>
    <name evidence="2" type="ORF">ACFFOL_04295</name>
</gene>
<feature type="transmembrane region" description="Helical" evidence="1">
    <location>
        <begin position="97"/>
        <end position="116"/>
    </location>
</feature>
<evidence type="ECO:0000313" key="2">
    <source>
        <dbReference type="EMBL" id="MFB9823407.1"/>
    </source>
</evidence>
<accession>A0ABD5MIT3</accession>
<dbReference type="GeneID" id="67209669"/>
<dbReference type="AlphaFoldDB" id="A0ABD5MIT3"/>
<dbReference type="RefSeq" id="WP_222922394.1">
    <property type="nucleotide sequence ID" value="NZ_CP082286.1"/>
</dbReference>
<comment type="caution">
    <text evidence="2">The sequence shown here is derived from an EMBL/GenBank/DDBJ whole genome shotgun (WGS) entry which is preliminary data.</text>
</comment>
<keyword evidence="3" id="KW-1185">Reference proteome</keyword>
<dbReference type="EMBL" id="JBHMAJ010000003">
    <property type="protein sequence ID" value="MFB9823407.1"/>
    <property type="molecule type" value="Genomic_DNA"/>
</dbReference>
<name>A0ABD5MIT3_9EURY</name>
<keyword evidence="1" id="KW-0472">Membrane</keyword>
<evidence type="ECO:0000256" key="1">
    <source>
        <dbReference type="SAM" id="Phobius"/>
    </source>
</evidence>
<evidence type="ECO:0000313" key="3">
    <source>
        <dbReference type="Proteomes" id="UP001589595"/>
    </source>
</evidence>
<reference evidence="2" key="1">
    <citation type="submission" date="2024-09" db="EMBL/GenBank/DDBJ databases">
        <authorList>
            <person name="Sun Q."/>
        </authorList>
    </citation>
    <scope>NUCLEOTIDE SEQUENCE [LARGE SCALE GENOMIC DNA]</scope>
    <source>
        <strain evidence="2">JCM 31273</strain>
    </source>
</reference>
<feature type="transmembrane region" description="Helical" evidence="1">
    <location>
        <begin position="65"/>
        <end position="85"/>
    </location>
</feature>
<organism evidence="2 3">
    <name type="scientific">Halobaculum roseum</name>
    <dbReference type="NCBI Taxonomy" id="2175149"/>
    <lineage>
        <taxon>Archaea</taxon>
        <taxon>Methanobacteriati</taxon>
        <taxon>Methanobacteriota</taxon>
        <taxon>Stenosarchaea group</taxon>
        <taxon>Halobacteria</taxon>
        <taxon>Halobacteriales</taxon>
        <taxon>Haloferacaceae</taxon>
        <taxon>Halobaculum</taxon>
    </lineage>
</organism>
<dbReference type="Proteomes" id="UP001589595">
    <property type="component" value="Unassembled WGS sequence"/>
</dbReference>
<sequence length="119" mass="12503">MTGTLATPAAFAEPATLPTLQTATGGSPTVVLLVFAALFVAVVLSLYLARRLYDGYRDSGGRRRLLLGVGLVLVTTVPILLRLLLSNVPGTDPTVRSLAVTASQLVGLLVVLGVIYDRR</sequence>
<proteinExistence type="predicted"/>
<keyword evidence="1" id="KW-1133">Transmembrane helix</keyword>
<protein>
    <submittedName>
        <fullName evidence="2">Uncharacterized protein</fullName>
    </submittedName>
</protein>